<comment type="caution">
    <text evidence="1">The sequence shown here is derived from an EMBL/GenBank/DDBJ whole genome shotgun (WGS) entry which is preliminary data.</text>
</comment>
<dbReference type="Proteomes" id="UP000717624">
    <property type="component" value="Unassembled WGS sequence"/>
</dbReference>
<name>A0A938XYK3_9BACL</name>
<dbReference type="RefSeq" id="WP_204517715.1">
    <property type="nucleotide sequence ID" value="NZ_BAABIN010000007.1"/>
</dbReference>
<reference evidence="1" key="1">
    <citation type="submission" date="2021-01" db="EMBL/GenBank/DDBJ databases">
        <title>Genomic Encyclopedia of Type Strains, Phase IV (KMG-IV): sequencing the most valuable type-strain genomes for metagenomic binning, comparative biology and taxonomic classification.</title>
        <authorList>
            <person name="Goeker M."/>
        </authorList>
    </citation>
    <scope>NUCLEOTIDE SEQUENCE</scope>
    <source>
        <strain evidence="1">DSM 25523</strain>
    </source>
</reference>
<accession>A0A938XYK3</accession>
<organism evidence="1 2">
    <name type="scientific">Brevibacillus fulvus</name>
    <dbReference type="NCBI Taxonomy" id="1125967"/>
    <lineage>
        <taxon>Bacteria</taxon>
        <taxon>Bacillati</taxon>
        <taxon>Bacillota</taxon>
        <taxon>Bacilli</taxon>
        <taxon>Bacillales</taxon>
        <taxon>Paenibacillaceae</taxon>
        <taxon>Brevibacillus</taxon>
    </lineage>
</organism>
<dbReference type="AlphaFoldDB" id="A0A938XYK3"/>
<protein>
    <submittedName>
        <fullName evidence="1">Uncharacterized protein</fullName>
    </submittedName>
</protein>
<evidence type="ECO:0000313" key="1">
    <source>
        <dbReference type="EMBL" id="MBM7590008.1"/>
    </source>
</evidence>
<dbReference type="EMBL" id="JAFBEB010000004">
    <property type="protein sequence ID" value="MBM7590008.1"/>
    <property type="molecule type" value="Genomic_DNA"/>
</dbReference>
<gene>
    <name evidence="1" type="ORF">JOD01_001609</name>
</gene>
<proteinExistence type="predicted"/>
<sequence length="48" mass="5145">MRAACFFRYTAVAESIVDWLSPAIVTPAGVEKECGQIITRGKMVSAGI</sequence>
<keyword evidence="2" id="KW-1185">Reference proteome</keyword>
<evidence type="ECO:0000313" key="2">
    <source>
        <dbReference type="Proteomes" id="UP000717624"/>
    </source>
</evidence>